<keyword evidence="6 9" id="KW-0418">Kinase</keyword>
<evidence type="ECO:0000256" key="1">
    <source>
        <dbReference type="ARBA" id="ARBA00000085"/>
    </source>
</evidence>
<evidence type="ECO:0000256" key="4">
    <source>
        <dbReference type="ARBA" id="ARBA00022679"/>
    </source>
</evidence>
<evidence type="ECO:0000313" key="10">
    <source>
        <dbReference type="Proteomes" id="UP000694308"/>
    </source>
</evidence>
<keyword evidence="5" id="KW-0547">Nucleotide-binding</keyword>
<dbReference type="InterPro" id="IPR022066">
    <property type="entry name" value="PdtaS_GAF"/>
</dbReference>
<dbReference type="RefSeq" id="WP_218318350.1">
    <property type="nucleotide sequence ID" value="NZ_JAEEGC010000001.1"/>
</dbReference>
<sequence length="470" mass="52676">MLKKLCKTYTDLCDEDINKLEQLEKFLPTIADLIMADVFIDCLTRDTNVAVVVSEAKPLNLQSMYKQPVVGQLALRENEPAVLRTLQIGMKTRDLKAITQENKLVKQNVLPIKNDFNKVIAVLIMEQDVTVDVNHHNNMEILSETAEKLAQTLLNLRDGEKENSITYYLDDAMLIFGENGIATYANPVAEMLYKKLGYIDEIVGMKFENLVLDGTNFLKVIQGNGAGVGEIEIGKLSLQVKYAVTRSRENTVGVIMLIKDITDVKEKEKELILKCVAIREIHHRVKNNLQTIASLLRLQSRRIENEQAKKLFQESICRILSIAVTHEVLARNGVDDVDIKTILCRIEKSTVSYCIEANKNIMVEILGDSFMVNSDKATSIALVVNELLQNSLQHGFCNQNDGHIEVIIQKGIMYSNISVIDNGQGFDVEKIGKESLGLNIVKGIVKDKLGGTTKIESSYQGTKIVFDFEN</sequence>
<dbReference type="Proteomes" id="UP000694308">
    <property type="component" value="Unassembled WGS sequence"/>
</dbReference>
<dbReference type="PANTHER" id="PTHR41523">
    <property type="entry name" value="TWO-COMPONENT SYSTEM SENSOR PROTEIN"/>
    <property type="match status" value="1"/>
</dbReference>
<proteinExistence type="predicted"/>
<name>A0A949WPJ6_9CLOT</name>
<dbReference type="EMBL" id="JAEEGC010000001">
    <property type="protein sequence ID" value="MBV7271310.1"/>
    <property type="molecule type" value="Genomic_DNA"/>
</dbReference>
<protein>
    <recommendedName>
        <fullName evidence="2">histidine kinase</fullName>
        <ecNumber evidence="2">2.7.13.3</ecNumber>
    </recommendedName>
</protein>
<accession>A0A949WPJ6</accession>
<organism evidence="9 10">
    <name type="scientific">Clostridium thailandense</name>
    <dbReference type="NCBI Taxonomy" id="2794346"/>
    <lineage>
        <taxon>Bacteria</taxon>
        <taxon>Bacillati</taxon>
        <taxon>Bacillota</taxon>
        <taxon>Clostridia</taxon>
        <taxon>Eubacteriales</taxon>
        <taxon>Clostridiaceae</taxon>
        <taxon>Clostridium</taxon>
    </lineage>
</organism>
<dbReference type="InterPro" id="IPR005467">
    <property type="entry name" value="His_kinase_dom"/>
</dbReference>
<evidence type="ECO:0000256" key="6">
    <source>
        <dbReference type="ARBA" id="ARBA00022777"/>
    </source>
</evidence>
<evidence type="ECO:0000259" key="8">
    <source>
        <dbReference type="PROSITE" id="PS50109"/>
    </source>
</evidence>
<evidence type="ECO:0000313" key="9">
    <source>
        <dbReference type="EMBL" id="MBV7271310.1"/>
    </source>
</evidence>
<reference evidence="9" key="1">
    <citation type="submission" date="2020-12" db="EMBL/GenBank/DDBJ databases">
        <title>Clostridium thailandense sp. nov., a novel acetogenic bacterium isolated from peat land soil in Thailand.</title>
        <authorList>
            <person name="Chaikitkaew S."/>
            <person name="Birkeland N.K."/>
        </authorList>
    </citation>
    <scope>NUCLEOTIDE SEQUENCE</scope>
    <source>
        <strain evidence="9">PL3</strain>
    </source>
</reference>
<dbReference type="PROSITE" id="PS50109">
    <property type="entry name" value="HIS_KIN"/>
    <property type="match status" value="1"/>
</dbReference>
<dbReference type="AlphaFoldDB" id="A0A949WPJ6"/>
<evidence type="ECO:0000256" key="5">
    <source>
        <dbReference type="ARBA" id="ARBA00022741"/>
    </source>
</evidence>
<comment type="caution">
    <text evidence="9">The sequence shown here is derived from an EMBL/GenBank/DDBJ whole genome shotgun (WGS) entry which is preliminary data.</text>
</comment>
<dbReference type="GO" id="GO:0004673">
    <property type="term" value="F:protein histidine kinase activity"/>
    <property type="evidence" value="ECO:0007669"/>
    <property type="project" value="UniProtKB-EC"/>
</dbReference>
<dbReference type="InterPro" id="IPR003594">
    <property type="entry name" value="HATPase_dom"/>
</dbReference>
<evidence type="ECO:0000256" key="3">
    <source>
        <dbReference type="ARBA" id="ARBA00022553"/>
    </source>
</evidence>
<evidence type="ECO:0000256" key="7">
    <source>
        <dbReference type="ARBA" id="ARBA00022840"/>
    </source>
</evidence>
<comment type="catalytic activity">
    <reaction evidence="1">
        <text>ATP + protein L-histidine = ADP + protein N-phospho-L-histidine.</text>
        <dbReference type="EC" id="2.7.13.3"/>
    </reaction>
</comment>
<dbReference type="InterPro" id="IPR011495">
    <property type="entry name" value="Sig_transdc_His_kin_sub2_dim/P"/>
</dbReference>
<keyword evidence="7" id="KW-0067">ATP-binding</keyword>
<evidence type="ECO:0000256" key="2">
    <source>
        <dbReference type="ARBA" id="ARBA00012438"/>
    </source>
</evidence>
<gene>
    <name evidence="9" type="ORF">I6U48_00045</name>
</gene>
<feature type="domain" description="Histidine kinase" evidence="8">
    <location>
        <begin position="280"/>
        <end position="470"/>
    </location>
</feature>
<dbReference type="GO" id="GO:0005524">
    <property type="term" value="F:ATP binding"/>
    <property type="evidence" value="ECO:0007669"/>
    <property type="project" value="UniProtKB-KW"/>
</dbReference>
<dbReference type="PANTHER" id="PTHR41523:SF8">
    <property type="entry name" value="ETHYLENE RESPONSE SENSOR PROTEIN"/>
    <property type="match status" value="1"/>
</dbReference>
<keyword evidence="4" id="KW-0808">Transferase</keyword>
<keyword evidence="3" id="KW-0597">Phosphoprotein</keyword>
<dbReference type="Pfam" id="PF02518">
    <property type="entry name" value="HATPase_c"/>
    <property type="match status" value="1"/>
</dbReference>
<dbReference type="Pfam" id="PF07568">
    <property type="entry name" value="HisKA_2"/>
    <property type="match status" value="1"/>
</dbReference>
<dbReference type="Pfam" id="PF12282">
    <property type="entry name" value="GAF_PdtaS"/>
    <property type="match status" value="1"/>
</dbReference>
<dbReference type="EC" id="2.7.13.3" evidence="2"/>
<keyword evidence="10" id="KW-1185">Reference proteome</keyword>